<dbReference type="EMBL" id="JBHRTB010000010">
    <property type="protein sequence ID" value="MFC3143911.1"/>
    <property type="molecule type" value="Genomic_DNA"/>
</dbReference>
<dbReference type="PANTHER" id="PTHR33279:SF2">
    <property type="entry name" value="SULFUR CARRIER PROTEIN TUSA"/>
    <property type="match status" value="1"/>
</dbReference>
<accession>A0ABV7GUL1</accession>
<comment type="similarity">
    <text evidence="1">Belongs to the sulfur carrier protein TusA family.</text>
</comment>
<comment type="caution">
    <text evidence="3">The sequence shown here is derived from an EMBL/GenBank/DDBJ whole genome shotgun (WGS) entry which is preliminary data.</text>
</comment>
<proteinExistence type="inferred from homology"/>
<dbReference type="InterPro" id="IPR001455">
    <property type="entry name" value="TusA-like"/>
</dbReference>
<protein>
    <submittedName>
        <fullName evidence="3">Sulfurtransferase TusA family protein</fullName>
    </submittedName>
</protein>
<gene>
    <name evidence="3" type="ORF">ACFOGP_14410</name>
</gene>
<dbReference type="Proteomes" id="UP001595632">
    <property type="component" value="Unassembled WGS sequence"/>
</dbReference>
<sequence length="80" mass="8819">MDTTIPFDAELDARGLICPLPVLKLRKRLQAIAPGQVMRVMADDPVAVIDIPHFCTEAGHVLIDSTVSDVEQVYFIRKTG</sequence>
<dbReference type="SUPFAM" id="SSF64307">
    <property type="entry name" value="SirA-like"/>
    <property type="match status" value="1"/>
</dbReference>
<dbReference type="InterPro" id="IPR036868">
    <property type="entry name" value="TusA-like_sf"/>
</dbReference>
<evidence type="ECO:0000259" key="2">
    <source>
        <dbReference type="PROSITE" id="PS01148"/>
    </source>
</evidence>
<dbReference type="Gene3D" id="3.30.110.40">
    <property type="entry name" value="TusA-like domain"/>
    <property type="match status" value="1"/>
</dbReference>
<evidence type="ECO:0000313" key="4">
    <source>
        <dbReference type="Proteomes" id="UP001595632"/>
    </source>
</evidence>
<keyword evidence="4" id="KW-1185">Reference proteome</keyword>
<reference evidence="4" key="1">
    <citation type="journal article" date="2019" name="Int. J. Syst. Evol. Microbiol.">
        <title>The Global Catalogue of Microorganisms (GCM) 10K type strain sequencing project: providing services to taxonomists for standard genome sequencing and annotation.</title>
        <authorList>
            <consortium name="The Broad Institute Genomics Platform"/>
            <consortium name="The Broad Institute Genome Sequencing Center for Infectious Disease"/>
            <person name="Wu L."/>
            <person name="Ma J."/>
        </authorList>
    </citation>
    <scope>NUCLEOTIDE SEQUENCE [LARGE SCALE GENOMIC DNA]</scope>
    <source>
        <strain evidence="4">KCTC 52366</strain>
    </source>
</reference>
<evidence type="ECO:0000313" key="3">
    <source>
        <dbReference type="EMBL" id="MFC3143911.1"/>
    </source>
</evidence>
<name>A0ABV7GUL1_9RHOB</name>
<organism evidence="3 4">
    <name type="scientific">Psychromarinibacter halotolerans</name>
    <dbReference type="NCBI Taxonomy" id="1775175"/>
    <lineage>
        <taxon>Bacteria</taxon>
        <taxon>Pseudomonadati</taxon>
        <taxon>Pseudomonadota</taxon>
        <taxon>Alphaproteobacteria</taxon>
        <taxon>Rhodobacterales</taxon>
        <taxon>Paracoccaceae</taxon>
        <taxon>Psychromarinibacter</taxon>
    </lineage>
</organism>
<feature type="domain" description="UPF0033" evidence="2">
    <location>
        <begin position="11"/>
        <end position="35"/>
    </location>
</feature>
<dbReference type="CDD" id="cd00291">
    <property type="entry name" value="SirA_YedF_YeeD"/>
    <property type="match status" value="1"/>
</dbReference>
<dbReference type="Pfam" id="PF01206">
    <property type="entry name" value="TusA"/>
    <property type="match status" value="1"/>
</dbReference>
<dbReference type="PROSITE" id="PS01148">
    <property type="entry name" value="UPF0033"/>
    <property type="match status" value="1"/>
</dbReference>
<dbReference type="PANTHER" id="PTHR33279">
    <property type="entry name" value="SULFUR CARRIER PROTEIN YEDF-RELATED"/>
    <property type="match status" value="1"/>
</dbReference>
<evidence type="ECO:0000256" key="1">
    <source>
        <dbReference type="ARBA" id="ARBA00008984"/>
    </source>
</evidence>
<dbReference type="RefSeq" id="WP_275631181.1">
    <property type="nucleotide sequence ID" value="NZ_JARGYD010000001.1"/>
</dbReference>